<organism evidence="2 3">
    <name type="scientific">Microbotryum intermedium</name>
    <dbReference type="NCBI Taxonomy" id="269621"/>
    <lineage>
        <taxon>Eukaryota</taxon>
        <taxon>Fungi</taxon>
        <taxon>Dikarya</taxon>
        <taxon>Basidiomycota</taxon>
        <taxon>Pucciniomycotina</taxon>
        <taxon>Microbotryomycetes</taxon>
        <taxon>Microbotryales</taxon>
        <taxon>Microbotryaceae</taxon>
        <taxon>Microbotryum</taxon>
    </lineage>
</organism>
<sequence>MSRRARYSLSPSFSGPDSDDDMTQDHEREMRARMLGALLRHQQEFLNAAVPSAAADVSHSVEHPPRAHKKTKMAAKEHEAWEESRLSTEHVGQPEPCRNLQGNLWSREPREATVPEVQTPSTSATTHPSQVTVHSGQPMAEAANLAQTERTSRKMLNEFMSSKVRNRAKKPSVADKVNARMAQKRRWGTATSHFTSLDTTLSALIQPLASTPSKSTQAELPALLRALQQDSPRPIKGRTPLPKNAPRSLKAGQAAGNLKKAKARDDAAGILLGAKQGREMLSLKERRIEEGGDKRQRGVKGVVGRLSSGELRLSKDDIRSVKGGVRAGNKCNARAHWT</sequence>
<dbReference type="AlphaFoldDB" id="A0A238F7S2"/>
<feature type="compositionally biased region" description="Polar residues" evidence="1">
    <location>
        <begin position="116"/>
        <end position="135"/>
    </location>
</feature>
<accession>A0A238F7S2</accession>
<gene>
    <name evidence="2" type="ORF">BQ2448_194</name>
</gene>
<feature type="region of interest" description="Disordered" evidence="1">
    <location>
        <begin position="1"/>
        <end position="28"/>
    </location>
</feature>
<evidence type="ECO:0000313" key="2">
    <source>
        <dbReference type="EMBL" id="SCV68073.1"/>
    </source>
</evidence>
<reference evidence="3" key="1">
    <citation type="submission" date="2016-09" db="EMBL/GenBank/DDBJ databases">
        <authorList>
            <person name="Jeantristanb JTB J.-T."/>
            <person name="Ricardo R."/>
        </authorList>
    </citation>
    <scope>NUCLEOTIDE SEQUENCE [LARGE SCALE GENOMIC DNA]</scope>
</reference>
<evidence type="ECO:0000313" key="3">
    <source>
        <dbReference type="Proteomes" id="UP000198372"/>
    </source>
</evidence>
<proteinExistence type="predicted"/>
<name>A0A238F7S2_9BASI</name>
<keyword evidence="3" id="KW-1185">Reference proteome</keyword>
<dbReference type="OrthoDB" id="2529826at2759"/>
<protein>
    <submittedName>
        <fullName evidence="2">BQ2448_194 protein</fullName>
    </submittedName>
</protein>
<feature type="region of interest" description="Disordered" evidence="1">
    <location>
        <begin position="164"/>
        <end position="186"/>
    </location>
</feature>
<dbReference type="EMBL" id="FMSP01000003">
    <property type="protein sequence ID" value="SCV68073.1"/>
    <property type="molecule type" value="Genomic_DNA"/>
</dbReference>
<dbReference type="Proteomes" id="UP000198372">
    <property type="component" value="Unassembled WGS sequence"/>
</dbReference>
<feature type="region of interest" description="Disordered" evidence="1">
    <location>
        <begin position="115"/>
        <end position="137"/>
    </location>
</feature>
<evidence type="ECO:0000256" key="1">
    <source>
        <dbReference type="SAM" id="MobiDB-lite"/>
    </source>
</evidence>